<proteinExistence type="predicted"/>
<feature type="region of interest" description="Disordered" evidence="1">
    <location>
        <begin position="487"/>
        <end position="536"/>
    </location>
</feature>
<feature type="compositionally biased region" description="Polar residues" evidence="1">
    <location>
        <begin position="101"/>
        <end position="120"/>
    </location>
</feature>
<name>A0AAG5DTP1_ANOAO</name>
<feature type="region of interest" description="Disordered" evidence="1">
    <location>
        <begin position="196"/>
        <end position="244"/>
    </location>
</feature>
<dbReference type="Proteomes" id="UP000075880">
    <property type="component" value="Unassembled WGS sequence"/>
</dbReference>
<feature type="region of interest" description="Disordered" evidence="1">
    <location>
        <begin position="98"/>
        <end position="120"/>
    </location>
</feature>
<feature type="region of interest" description="Disordered" evidence="1">
    <location>
        <begin position="358"/>
        <end position="395"/>
    </location>
</feature>
<dbReference type="EnsemblMetazoa" id="ENSAATROPT015952">
    <property type="protein sequence ID" value="ENSAATROPP014008"/>
    <property type="gene ID" value="ENSAATROPG013056"/>
</dbReference>
<organism evidence="2 3">
    <name type="scientific">Anopheles atroparvus</name>
    <name type="common">European mosquito</name>
    <dbReference type="NCBI Taxonomy" id="41427"/>
    <lineage>
        <taxon>Eukaryota</taxon>
        <taxon>Metazoa</taxon>
        <taxon>Ecdysozoa</taxon>
        <taxon>Arthropoda</taxon>
        <taxon>Hexapoda</taxon>
        <taxon>Insecta</taxon>
        <taxon>Pterygota</taxon>
        <taxon>Neoptera</taxon>
        <taxon>Endopterygota</taxon>
        <taxon>Diptera</taxon>
        <taxon>Nematocera</taxon>
        <taxon>Culicoidea</taxon>
        <taxon>Culicidae</taxon>
        <taxon>Anophelinae</taxon>
        <taxon>Anopheles</taxon>
    </lineage>
</organism>
<protein>
    <submittedName>
        <fullName evidence="2">Uncharacterized protein</fullName>
    </submittedName>
</protein>
<evidence type="ECO:0000313" key="3">
    <source>
        <dbReference type="Proteomes" id="UP000075880"/>
    </source>
</evidence>
<evidence type="ECO:0000313" key="2">
    <source>
        <dbReference type="EnsemblMetazoa" id="ENSAATROPP014008"/>
    </source>
</evidence>
<feature type="compositionally biased region" description="Basic residues" evidence="1">
    <location>
        <begin position="368"/>
        <end position="386"/>
    </location>
</feature>
<sequence>MLKYLTHKLRTQSINDENHANEKVTLGSVECSVRAHTGVADSVFVCASVLLFLFHPWVVPDSFEMPGLFPTTIDGHDSGTESDGDLEQEDDLIQEHEMELSLSSRQDTASPTDTACSSESPAFLGASSSHLLLYDQNSSEEELEVINGGAGVVGSCDIDVGSVCGVPSRIGGDGNGGGCGVIIGGIGVAVINPHAAGVDEDDDEDDRTEEIVEEDDDEGEQEEDEEEDEEEEEEENYRGPLVTATTPTVMATATTIIGSAIGAMDTSSSNSSGVRGQFVPLGGAASDGVEGLFGRSESVDDFSDELSGLTATVSGLPAAKVTSASGKRFASVSSLLEKRKRSLAQNSDDEVRYLLEQQQQQQTPLQAHHQHSHQHQHHHHHRSLRQHHPEQHPEEDALLSAPVNFRTSPPLEALKPHRGHIIQRSTTPLVLSEGSGTGVAPGAGLLLSAGSGNSGFYGTGGSNGVGGGAGSLRFGLGRRPIGCDSPLTAAVSHRNGTNQQPQPVGGCSGAGPGLSTTTSARTSSSSTSSLSSSSSLVRLGGGTCSPSLDPCGVLEHHGSLVTNMDVSRSVSPPAKMFHCAVSPRRRQSRHQQHQRLQRPHRPCLDFDKMQQLKARSVTTWRHSNEHSGELSVFCW</sequence>
<evidence type="ECO:0000256" key="1">
    <source>
        <dbReference type="SAM" id="MobiDB-lite"/>
    </source>
</evidence>
<reference evidence="2" key="1">
    <citation type="submission" date="2024-04" db="UniProtKB">
        <authorList>
            <consortium name="EnsemblMetazoa"/>
        </authorList>
    </citation>
    <scope>IDENTIFICATION</scope>
    <source>
        <strain evidence="2">EBRO</strain>
    </source>
</reference>
<dbReference type="AlphaFoldDB" id="A0AAG5DTP1"/>
<feature type="compositionally biased region" description="Low complexity" evidence="1">
    <location>
        <begin position="358"/>
        <end position="367"/>
    </location>
</feature>
<feature type="compositionally biased region" description="Acidic residues" evidence="1">
    <location>
        <begin position="198"/>
        <end position="235"/>
    </location>
</feature>
<accession>A0AAG5DTP1</accession>
<keyword evidence="3" id="KW-1185">Reference proteome</keyword>
<dbReference type="PANTHER" id="PTHR41142:SF1">
    <property type="entry name" value="SI:DKEY-16J16.4"/>
    <property type="match status" value="1"/>
</dbReference>
<feature type="compositionally biased region" description="Low complexity" evidence="1">
    <location>
        <begin position="514"/>
        <end position="536"/>
    </location>
</feature>
<dbReference type="PANTHER" id="PTHR41142">
    <property type="entry name" value="SI:DKEY-16J16.4"/>
    <property type="match status" value="1"/>
</dbReference>